<dbReference type="STRING" id="29172.A0A0D8XGU8"/>
<dbReference type="InterPro" id="IPR032472">
    <property type="entry name" value="ArgoL2"/>
</dbReference>
<evidence type="ECO:0000259" key="3">
    <source>
        <dbReference type="PROSITE" id="PS50822"/>
    </source>
</evidence>
<dbReference type="OrthoDB" id="9981668at2759"/>
<dbReference type="InterPro" id="IPR003100">
    <property type="entry name" value="PAZ_dom"/>
</dbReference>
<feature type="domain" description="Piwi" evidence="3">
    <location>
        <begin position="495"/>
        <end position="802"/>
    </location>
</feature>
<dbReference type="InterPro" id="IPR003165">
    <property type="entry name" value="Piwi"/>
</dbReference>
<evidence type="ECO:0000259" key="2">
    <source>
        <dbReference type="PROSITE" id="PS50821"/>
    </source>
</evidence>
<proteinExistence type="inferred from homology"/>
<dbReference type="CDD" id="cd02846">
    <property type="entry name" value="PAZ_argonaute_like"/>
    <property type="match status" value="1"/>
</dbReference>
<dbReference type="InterPro" id="IPR036397">
    <property type="entry name" value="RNaseH_sf"/>
</dbReference>
<protein>
    <submittedName>
        <fullName evidence="4">Piwi domain protein</fullName>
    </submittedName>
</protein>
<sequence>MKTVAVPEKRPSGNRGMKTEFLTNITKLSLKPNVPFFKYDVRMYVVYKGTDGREHLKELTKQTKDDFPEQQRKSLAVLVYKHLIKSYPDVFLKGVALFYDRASVLFSAQRQIKLAAEKEEFIVPASILSNACGDAEKVCVVIKKVSDSFQVTSNDIMKAVNVREFERDKNILEVLNLAVSQEGYLETDNELPELMDGKYMGIGLSKSVKVLEGENGKCGPFFVADVTKSAFHADEQNLLDKISQMSVFLDRRTGAYNFSVDVACKPYNMKNILQLLKGLYVKTSYGKTRTFPIGNLAPAANILRFQASDGNQYTVEQYFKKHYNIKLKYPSLFTVSERHNPHTYYPVELLFVAPSQRVTSQQQTPEDVAAIIKASATLPQHRLNQTKVMKDALKMVPGNTYLEAAGITVDKDFAKVVGRVLPAPTVVYGRSETIAVNECKWNWDRSQFIQPGNLSNWAVCATLTPNDSGRIKIREYISRVESRCRSHGMKIEAAAEIFYLKRQTFEELKIDLIKLLEVQYQIVSQEVKASKVDAVMFKNQNQTLDNVVAKINEKIGGVNYNITLNTAAGDNNCLSDSGVLFIGFEISNPPSSSKTEIPSVLGWGANCASNPQQFIGDYVYVEARQSDMMGSKLAGVVMDIIERHRLATKTAIRHLIFYFSGISEGQFGMIPDSYMRAINTGLSSLSPQCVACVTALAVSKDHNERIYRANITGKRAADQNIPGGTVVDTKIVSPVMNEFYLNAHSAFQGTARTPKYSLLADNSMMPLDVIEGLTYGLCYLHEIVSATVSVPAPLIVADRCAKRGHNIYLANMKEKQVVVGTIKEANEKLVNRGDLKKVRYNA</sequence>
<dbReference type="PROSITE" id="PS50822">
    <property type="entry name" value="PIWI"/>
    <property type="match status" value="1"/>
</dbReference>
<evidence type="ECO:0000313" key="5">
    <source>
        <dbReference type="Proteomes" id="UP000053766"/>
    </source>
</evidence>
<dbReference type="Proteomes" id="UP000053766">
    <property type="component" value="Unassembled WGS sequence"/>
</dbReference>
<gene>
    <name evidence="4" type="ORF">DICVIV_10160</name>
</gene>
<dbReference type="EMBL" id="KN716524">
    <property type="protein sequence ID" value="KJH43818.1"/>
    <property type="molecule type" value="Genomic_DNA"/>
</dbReference>
<dbReference type="SMART" id="SM00950">
    <property type="entry name" value="Piwi"/>
    <property type="match status" value="1"/>
</dbReference>
<dbReference type="GO" id="GO:0003723">
    <property type="term" value="F:RNA binding"/>
    <property type="evidence" value="ECO:0007669"/>
    <property type="project" value="InterPro"/>
</dbReference>
<name>A0A0D8XGU8_DICVI</name>
<dbReference type="SUPFAM" id="SSF101690">
    <property type="entry name" value="PAZ domain"/>
    <property type="match status" value="1"/>
</dbReference>
<dbReference type="PANTHER" id="PTHR22891">
    <property type="entry name" value="EUKARYOTIC TRANSLATION INITIATION FACTOR 2C"/>
    <property type="match status" value="1"/>
</dbReference>
<evidence type="ECO:0000313" key="4">
    <source>
        <dbReference type="EMBL" id="KJH43818.1"/>
    </source>
</evidence>
<dbReference type="Pfam" id="PF02170">
    <property type="entry name" value="PAZ"/>
    <property type="match status" value="1"/>
</dbReference>
<dbReference type="Pfam" id="PF02171">
    <property type="entry name" value="Piwi"/>
    <property type="match status" value="1"/>
</dbReference>
<comment type="similarity">
    <text evidence="1">Belongs to the argonaute family.</text>
</comment>
<feature type="domain" description="PAZ" evidence="2">
    <location>
        <begin position="258"/>
        <end position="354"/>
    </location>
</feature>
<dbReference type="SUPFAM" id="SSF53098">
    <property type="entry name" value="Ribonuclease H-like"/>
    <property type="match status" value="1"/>
</dbReference>
<dbReference type="SMART" id="SM00949">
    <property type="entry name" value="PAZ"/>
    <property type="match status" value="1"/>
</dbReference>
<dbReference type="Pfam" id="PF16488">
    <property type="entry name" value="ArgoL2"/>
    <property type="match status" value="1"/>
</dbReference>
<accession>A0A0D8XGU8</accession>
<organism evidence="4 5">
    <name type="scientific">Dictyocaulus viviparus</name>
    <name type="common">Bovine lungworm</name>
    <dbReference type="NCBI Taxonomy" id="29172"/>
    <lineage>
        <taxon>Eukaryota</taxon>
        <taxon>Metazoa</taxon>
        <taxon>Ecdysozoa</taxon>
        <taxon>Nematoda</taxon>
        <taxon>Chromadorea</taxon>
        <taxon>Rhabditida</taxon>
        <taxon>Rhabditina</taxon>
        <taxon>Rhabditomorpha</taxon>
        <taxon>Strongyloidea</taxon>
        <taxon>Metastrongylidae</taxon>
        <taxon>Dictyocaulus</taxon>
    </lineage>
</organism>
<dbReference type="InterPro" id="IPR036085">
    <property type="entry name" value="PAZ_dom_sf"/>
</dbReference>
<reference evidence="4 5" key="1">
    <citation type="submission" date="2013-11" db="EMBL/GenBank/DDBJ databases">
        <title>Draft genome of the bovine lungworm Dictyocaulus viviparus.</title>
        <authorList>
            <person name="Mitreva M."/>
        </authorList>
    </citation>
    <scope>NUCLEOTIDE SEQUENCE [LARGE SCALE GENOMIC DNA]</scope>
    <source>
        <strain evidence="4 5">HannoverDv2000</strain>
    </source>
</reference>
<dbReference type="Gene3D" id="3.30.420.10">
    <property type="entry name" value="Ribonuclease H-like superfamily/Ribonuclease H"/>
    <property type="match status" value="1"/>
</dbReference>
<dbReference type="Gene3D" id="3.40.50.2300">
    <property type="match status" value="2"/>
</dbReference>
<reference evidence="5" key="2">
    <citation type="journal article" date="2016" name="Sci. Rep.">
        <title>Dictyocaulus viviparus genome, variome and transcriptome elucidate lungworm biology and support future intervention.</title>
        <authorList>
            <person name="McNulty S.N."/>
            <person name="Strube C."/>
            <person name="Rosa B.A."/>
            <person name="Martin J.C."/>
            <person name="Tyagi R."/>
            <person name="Choi Y.J."/>
            <person name="Wang Q."/>
            <person name="Hallsworth Pepin K."/>
            <person name="Zhang X."/>
            <person name="Ozersky P."/>
            <person name="Wilson R.K."/>
            <person name="Sternberg P.W."/>
            <person name="Gasser R.B."/>
            <person name="Mitreva M."/>
        </authorList>
    </citation>
    <scope>NUCLEOTIDE SEQUENCE [LARGE SCALE GENOMIC DNA]</scope>
    <source>
        <strain evidence="5">HannoverDv2000</strain>
    </source>
</reference>
<dbReference type="InterPro" id="IPR012337">
    <property type="entry name" value="RNaseH-like_sf"/>
</dbReference>
<evidence type="ECO:0000256" key="1">
    <source>
        <dbReference type="RuleBase" id="RU361178"/>
    </source>
</evidence>
<keyword evidence="5" id="KW-1185">Reference proteome</keyword>
<dbReference type="AlphaFoldDB" id="A0A0D8XGU8"/>
<dbReference type="PROSITE" id="PS50821">
    <property type="entry name" value="PAZ"/>
    <property type="match status" value="1"/>
</dbReference>
<dbReference type="Gene3D" id="2.170.260.10">
    <property type="entry name" value="paz domain"/>
    <property type="match status" value="1"/>
</dbReference>